<dbReference type="SMART" id="SM00028">
    <property type="entry name" value="TPR"/>
    <property type="match status" value="13"/>
</dbReference>
<dbReference type="InterPro" id="IPR019734">
    <property type="entry name" value="TPR_rpt"/>
</dbReference>
<dbReference type="PROSITE" id="PS50005">
    <property type="entry name" value="TPR"/>
    <property type="match status" value="1"/>
</dbReference>
<dbReference type="InterPro" id="IPR051685">
    <property type="entry name" value="Ycf3/AcsC/BcsC/TPR_MFPF"/>
</dbReference>
<dbReference type="SUPFAM" id="SSF48452">
    <property type="entry name" value="TPR-like"/>
    <property type="match status" value="1"/>
</dbReference>
<name>A0ABW0KTX4_9BACT</name>
<dbReference type="InterPro" id="IPR011990">
    <property type="entry name" value="TPR-like_helical_dom_sf"/>
</dbReference>
<dbReference type="PANTHER" id="PTHR44943">
    <property type="entry name" value="CELLULOSE SYNTHASE OPERON PROTEIN C"/>
    <property type="match status" value="1"/>
</dbReference>
<organism evidence="5 6">
    <name type="scientific">Prosthecobacter fluviatilis</name>
    <dbReference type="NCBI Taxonomy" id="445931"/>
    <lineage>
        <taxon>Bacteria</taxon>
        <taxon>Pseudomonadati</taxon>
        <taxon>Verrucomicrobiota</taxon>
        <taxon>Verrucomicrobiia</taxon>
        <taxon>Verrucomicrobiales</taxon>
        <taxon>Verrucomicrobiaceae</taxon>
        <taxon>Prosthecobacter</taxon>
    </lineage>
</organism>
<keyword evidence="1" id="KW-0677">Repeat</keyword>
<dbReference type="Proteomes" id="UP001596052">
    <property type="component" value="Unassembled WGS sequence"/>
</dbReference>
<reference evidence="6" key="1">
    <citation type="journal article" date="2019" name="Int. J. Syst. Evol. Microbiol.">
        <title>The Global Catalogue of Microorganisms (GCM) 10K type strain sequencing project: providing services to taxonomists for standard genome sequencing and annotation.</title>
        <authorList>
            <consortium name="The Broad Institute Genomics Platform"/>
            <consortium name="The Broad Institute Genome Sequencing Center for Infectious Disease"/>
            <person name="Wu L."/>
            <person name="Ma J."/>
        </authorList>
    </citation>
    <scope>NUCLEOTIDE SEQUENCE [LARGE SCALE GENOMIC DNA]</scope>
    <source>
        <strain evidence="6">CGMCC 4.1469</strain>
    </source>
</reference>
<sequence length="932" mass="104080">MSALRGEAVRIEDTGPVSLITLAGDSSVDLDRAAMLADADDLVCIEESSAQEIQNRLATDMAAERVFTLFLPLFDASLTRSCRMSIAEEIEEALEIRQDSIQVAKNRFYSSPFPFSQRLEEALSIASEAKTVALTSFLRVLSRCQPLIAEVAEAWSSVPLSAFPSGLDPEAARSTLIQAGSFARLVEHRANHWSLGFFLSVEKGRHPICGMPMLDTWFSKWTLQLYFKDQATRITPEALDAYRKELDGWKDSIMELARTRPEGARQAALLLKKQQLDRGHPRFAAMSLCDLAIRSKARGMHQMQLIFAELAVRANPHDPQCYNQFADALKQLRQFERAFSVYETTAVDHPDNAVAKNGKAEVLRDLNRPTEALECYEATILAHPDNSVAKCGKAEVLRDLNRLSDALECYEMTLLTHPENAFAKCGKAEVLRDLNRLSDALECYEATILEHPSDTVAKCGKAEVLRDLNRLSDALECYEAIILEHADNAVAKNGKAEVFRDLNKLTDALECYEMTIQEHPDNAFAKCGKAEVLRDLNRLSDALECYEETILEHPKHTVAKCGKAEVLRDLNRLSDALECYEMTIQEHPDNAVAKNGKAEVLRDLNRLSDALECYEEAILAHPDNSFAKCGKAEVLRDLNRLSDALECYEATILAHPNEAVAKNGKAEVLRDLNRLSDALECYEATILAHPNDAVAKCGKAEVLRDLNRLSDALECYEETILAHPNVAVAKTGKAEVLRDLNRLSDALECYEATILQHPDNSFAKRGRANILALLKRFSEALEDLPAFPVSAQDWIGYHMRGMILLRSGLRAESEEIFNHGLNSTMPRRFMQYFKSAAALCKLRKGMASEALSLLPQAGRGDLRCIVPLLRAHAFGILGQTESCRPTMELLLQSRQPFFLDVAKEVEARYLHNSARHSMDWLVAREEELVMAA</sequence>
<evidence type="ECO:0000256" key="3">
    <source>
        <dbReference type="PROSITE-ProRule" id="PRU00339"/>
    </source>
</evidence>
<evidence type="ECO:0000256" key="2">
    <source>
        <dbReference type="ARBA" id="ARBA00022803"/>
    </source>
</evidence>
<evidence type="ECO:0000256" key="4">
    <source>
        <dbReference type="SAM" id="Coils"/>
    </source>
</evidence>
<feature type="coiled-coil region" evidence="4">
    <location>
        <begin position="597"/>
        <end position="753"/>
    </location>
</feature>
<dbReference type="PANTHER" id="PTHR44943:SF4">
    <property type="entry name" value="TPR REPEAT-CONTAINING PROTEIN MJ0798"/>
    <property type="match status" value="1"/>
</dbReference>
<dbReference type="SUPFAM" id="SSF48439">
    <property type="entry name" value="Protein prenylyltransferase"/>
    <property type="match status" value="1"/>
</dbReference>
<comment type="caution">
    <text evidence="5">The sequence shown here is derived from an EMBL/GenBank/DDBJ whole genome shotgun (WGS) entry which is preliminary data.</text>
</comment>
<keyword evidence="2 3" id="KW-0802">TPR repeat</keyword>
<evidence type="ECO:0000313" key="5">
    <source>
        <dbReference type="EMBL" id="MFC5456829.1"/>
    </source>
</evidence>
<accession>A0ABW0KTX4</accession>
<feature type="repeat" description="TPR" evidence="3">
    <location>
        <begin position="591"/>
        <end position="624"/>
    </location>
</feature>
<keyword evidence="4" id="KW-0175">Coiled coil</keyword>
<proteinExistence type="predicted"/>
<gene>
    <name evidence="5" type="ORF">ACFQDI_18325</name>
</gene>
<dbReference type="Pfam" id="PF13432">
    <property type="entry name" value="TPR_16"/>
    <property type="match status" value="6"/>
</dbReference>
<protein>
    <submittedName>
        <fullName evidence="5">Tetratricopeptide repeat protein</fullName>
    </submittedName>
</protein>
<keyword evidence="6" id="KW-1185">Reference proteome</keyword>
<dbReference type="Gene3D" id="1.25.40.10">
    <property type="entry name" value="Tetratricopeptide repeat domain"/>
    <property type="match status" value="2"/>
</dbReference>
<dbReference type="EMBL" id="JBHSMQ010000007">
    <property type="protein sequence ID" value="MFC5456829.1"/>
    <property type="molecule type" value="Genomic_DNA"/>
</dbReference>
<evidence type="ECO:0000256" key="1">
    <source>
        <dbReference type="ARBA" id="ARBA00022737"/>
    </source>
</evidence>
<evidence type="ECO:0000313" key="6">
    <source>
        <dbReference type="Proteomes" id="UP001596052"/>
    </source>
</evidence>